<feature type="domain" description="Winged helix DNA-binding" evidence="1">
    <location>
        <begin position="13"/>
        <end position="90"/>
    </location>
</feature>
<organism evidence="2 3">
    <name type="scientific">Bogoriella caseilytica</name>
    <dbReference type="NCBI Taxonomy" id="56055"/>
    <lineage>
        <taxon>Bacteria</taxon>
        <taxon>Bacillati</taxon>
        <taxon>Actinomycetota</taxon>
        <taxon>Actinomycetes</taxon>
        <taxon>Micrococcales</taxon>
        <taxon>Bogoriellaceae</taxon>
        <taxon>Bogoriella</taxon>
    </lineage>
</organism>
<proteinExistence type="predicted"/>
<accession>A0A3N2BAS3</accession>
<dbReference type="RefSeq" id="WP_211336045.1">
    <property type="nucleotide sequence ID" value="NZ_RKHK01000001.1"/>
</dbReference>
<dbReference type="InterPro" id="IPR036390">
    <property type="entry name" value="WH_DNA-bd_sf"/>
</dbReference>
<sequence>MPGFDRTVHEPARLAVLTVLDGTAKADFVFLLRLLGLTQGNLSSHLSKLQAAGLITLTKTAGGIGPRTFAAITDSGKAAVQEHWKKLDELRKLSGDQQAGTGVD</sequence>
<dbReference type="EMBL" id="RKHK01000001">
    <property type="protein sequence ID" value="ROR72376.1"/>
    <property type="molecule type" value="Genomic_DNA"/>
</dbReference>
<evidence type="ECO:0000313" key="3">
    <source>
        <dbReference type="Proteomes" id="UP000280668"/>
    </source>
</evidence>
<dbReference type="InterPro" id="IPR027395">
    <property type="entry name" value="WH_DNA-bd_dom"/>
</dbReference>
<evidence type="ECO:0000259" key="1">
    <source>
        <dbReference type="Pfam" id="PF13601"/>
    </source>
</evidence>
<protein>
    <submittedName>
        <fullName evidence="2">ArsR family transcriptional regulator</fullName>
    </submittedName>
</protein>
<dbReference type="Pfam" id="PF13601">
    <property type="entry name" value="HTH_34"/>
    <property type="match status" value="1"/>
</dbReference>
<reference evidence="2 3" key="1">
    <citation type="submission" date="2018-11" db="EMBL/GenBank/DDBJ databases">
        <title>Sequencing the genomes of 1000 actinobacteria strains.</title>
        <authorList>
            <person name="Klenk H.-P."/>
        </authorList>
    </citation>
    <scope>NUCLEOTIDE SEQUENCE [LARGE SCALE GENOMIC DNA]</scope>
    <source>
        <strain evidence="2 3">DSM 11294</strain>
    </source>
</reference>
<dbReference type="Proteomes" id="UP000280668">
    <property type="component" value="Unassembled WGS sequence"/>
</dbReference>
<dbReference type="InterPro" id="IPR036388">
    <property type="entry name" value="WH-like_DNA-bd_sf"/>
</dbReference>
<dbReference type="PANTHER" id="PTHR37318">
    <property type="entry name" value="BSL7504 PROTEIN"/>
    <property type="match status" value="1"/>
</dbReference>
<dbReference type="AlphaFoldDB" id="A0A3N2BAS3"/>
<keyword evidence="3" id="KW-1185">Reference proteome</keyword>
<dbReference type="Gene3D" id="1.10.10.10">
    <property type="entry name" value="Winged helix-like DNA-binding domain superfamily/Winged helix DNA-binding domain"/>
    <property type="match status" value="1"/>
</dbReference>
<evidence type="ECO:0000313" key="2">
    <source>
        <dbReference type="EMBL" id="ROR72376.1"/>
    </source>
</evidence>
<name>A0A3N2BAS3_9MICO</name>
<comment type="caution">
    <text evidence="2">The sequence shown here is derived from an EMBL/GenBank/DDBJ whole genome shotgun (WGS) entry which is preliminary data.</text>
</comment>
<dbReference type="PANTHER" id="PTHR37318:SF1">
    <property type="entry name" value="BSL7504 PROTEIN"/>
    <property type="match status" value="1"/>
</dbReference>
<gene>
    <name evidence="2" type="ORF">EDD31_0727</name>
</gene>
<dbReference type="SUPFAM" id="SSF46785">
    <property type="entry name" value="Winged helix' DNA-binding domain"/>
    <property type="match status" value="1"/>
</dbReference>